<proteinExistence type="predicted"/>
<organism evidence="1 2">
    <name type="scientific">Nephila pilipes</name>
    <name type="common">Giant wood spider</name>
    <name type="synonym">Nephila maculata</name>
    <dbReference type="NCBI Taxonomy" id="299642"/>
    <lineage>
        <taxon>Eukaryota</taxon>
        <taxon>Metazoa</taxon>
        <taxon>Ecdysozoa</taxon>
        <taxon>Arthropoda</taxon>
        <taxon>Chelicerata</taxon>
        <taxon>Arachnida</taxon>
        <taxon>Araneae</taxon>
        <taxon>Araneomorphae</taxon>
        <taxon>Entelegynae</taxon>
        <taxon>Araneoidea</taxon>
        <taxon>Nephilidae</taxon>
        <taxon>Nephila</taxon>
    </lineage>
</organism>
<evidence type="ECO:0000313" key="1">
    <source>
        <dbReference type="EMBL" id="GFU09818.1"/>
    </source>
</evidence>
<dbReference type="EMBL" id="BMAW01028931">
    <property type="protein sequence ID" value="GFU09818.1"/>
    <property type="molecule type" value="Genomic_DNA"/>
</dbReference>
<evidence type="ECO:0000313" key="2">
    <source>
        <dbReference type="Proteomes" id="UP000887013"/>
    </source>
</evidence>
<sequence length="113" mass="13010">MLLSLRYPKVKVHGKTIICMDTDYELLEECFVLRMVVSPSICQLPVHCYSLMRILTLMFPFWLQREPNMSASDSVGRTLHDPRGIQFPQIAEQVLEGLPLLKALFQSSHFSEV</sequence>
<reference evidence="1" key="1">
    <citation type="submission" date="2020-08" db="EMBL/GenBank/DDBJ databases">
        <title>Multicomponent nature underlies the extraordinary mechanical properties of spider dragline silk.</title>
        <authorList>
            <person name="Kono N."/>
            <person name="Nakamura H."/>
            <person name="Mori M."/>
            <person name="Yoshida Y."/>
            <person name="Ohtoshi R."/>
            <person name="Malay A.D."/>
            <person name="Moran D.A.P."/>
            <person name="Tomita M."/>
            <person name="Numata K."/>
            <person name="Arakawa K."/>
        </authorList>
    </citation>
    <scope>NUCLEOTIDE SEQUENCE</scope>
</reference>
<name>A0A8X6QEA8_NEPPI</name>
<protein>
    <submittedName>
        <fullName evidence="1">Uncharacterized protein</fullName>
    </submittedName>
</protein>
<keyword evidence="2" id="KW-1185">Reference proteome</keyword>
<accession>A0A8X6QEA8</accession>
<dbReference type="AlphaFoldDB" id="A0A8X6QEA8"/>
<gene>
    <name evidence="1" type="ORF">NPIL_318901</name>
</gene>
<dbReference type="Proteomes" id="UP000887013">
    <property type="component" value="Unassembled WGS sequence"/>
</dbReference>
<comment type="caution">
    <text evidence="1">The sequence shown here is derived from an EMBL/GenBank/DDBJ whole genome shotgun (WGS) entry which is preliminary data.</text>
</comment>